<feature type="domain" description="PHD-type" evidence="6">
    <location>
        <begin position="140"/>
        <end position="189"/>
    </location>
</feature>
<keyword evidence="2 4" id="KW-0863">Zinc-finger</keyword>
<dbReference type="SUPFAM" id="SSF57903">
    <property type="entry name" value="FYVE/PHD zinc finger"/>
    <property type="match status" value="2"/>
</dbReference>
<dbReference type="OrthoDB" id="5876363at2759"/>
<evidence type="ECO:0000256" key="4">
    <source>
        <dbReference type="PROSITE-ProRule" id="PRU00146"/>
    </source>
</evidence>
<name>A0A9W6TQS5_9STRA</name>
<feature type="region of interest" description="Disordered" evidence="5">
    <location>
        <begin position="423"/>
        <end position="452"/>
    </location>
</feature>
<feature type="region of interest" description="Disordered" evidence="5">
    <location>
        <begin position="544"/>
        <end position="572"/>
    </location>
</feature>
<proteinExistence type="predicted"/>
<feature type="region of interest" description="Disordered" evidence="5">
    <location>
        <begin position="476"/>
        <end position="507"/>
    </location>
</feature>
<dbReference type="InterPro" id="IPR013083">
    <property type="entry name" value="Znf_RING/FYVE/PHD"/>
</dbReference>
<dbReference type="InterPro" id="IPR011011">
    <property type="entry name" value="Znf_FYVE_PHD"/>
</dbReference>
<dbReference type="AlphaFoldDB" id="A0A9W6TQS5"/>
<feature type="compositionally biased region" description="Acidic residues" evidence="5">
    <location>
        <begin position="225"/>
        <end position="251"/>
    </location>
</feature>
<dbReference type="PROSITE" id="PS01359">
    <property type="entry name" value="ZF_PHD_1"/>
    <property type="match status" value="2"/>
</dbReference>
<dbReference type="PANTHER" id="PTHR24102">
    <property type="entry name" value="PHD FINGER PROTEIN"/>
    <property type="match status" value="1"/>
</dbReference>
<dbReference type="PROSITE" id="PS50016">
    <property type="entry name" value="ZF_PHD_2"/>
    <property type="match status" value="2"/>
</dbReference>
<organism evidence="7 8">
    <name type="scientific">Phytophthora fragariaefolia</name>
    <dbReference type="NCBI Taxonomy" id="1490495"/>
    <lineage>
        <taxon>Eukaryota</taxon>
        <taxon>Sar</taxon>
        <taxon>Stramenopiles</taxon>
        <taxon>Oomycota</taxon>
        <taxon>Peronosporomycetes</taxon>
        <taxon>Peronosporales</taxon>
        <taxon>Peronosporaceae</taxon>
        <taxon>Phytophthora</taxon>
    </lineage>
</organism>
<dbReference type="CDD" id="cd15532">
    <property type="entry name" value="PHD2_CHD_II"/>
    <property type="match status" value="1"/>
</dbReference>
<dbReference type="InterPro" id="IPR019787">
    <property type="entry name" value="Znf_PHD-finger"/>
</dbReference>
<gene>
    <name evidence="7" type="ORF">Pfra01_000148200</name>
</gene>
<keyword evidence="3" id="KW-0862">Zinc</keyword>
<keyword evidence="8" id="KW-1185">Reference proteome</keyword>
<feature type="compositionally biased region" description="Polar residues" evidence="5">
    <location>
        <begin position="289"/>
        <end position="336"/>
    </location>
</feature>
<dbReference type="InterPro" id="IPR019786">
    <property type="entry name" value="Zinc_finger_PHD-type_CS"/>
</dbReference>
<dbReference type="CDD" id="cd15539">
    <property type="entry name" value="PHD1_AIRE"/>
    <property type="match status" value="1"/>
</dbReference>
<feature type="compositionally biased region" description="Basic residues" evidence="5">
    <location>
        <begin position="354"/>
        <end position="366"/>
    </location>
</feature>
<dbReference type="InterPro" id="IPR001965">
    <property type="entry name" value="Znf_PHD"/>
</dbReference>
<reference evidence="7" key="1">
    <citation type="submission" date="2023-04" db="EMBL/GenBank/DDBJ databases">
        <title>Phytophthora fragariaefolia NBRC 109709.</title>
        <authorList>
            <person name="Ichikawa N."/>
            <person name="Sato H."/>
            <person name="Tonouchi N."/>
        </authorList>
    </citation>
    <scope>NUCLEOTIDE SEQUENCE</scope>
    <source>
        <strain evidence="7">NBRC 109709</strain>
    </source>
</reference>
<feature type="region of interest" description="Disordered" evidence="5">
    <location>
        <begin position="223"/>
        <end position="369"/>
    </location>
</feature>
<feature type="compositionally biased region" description="Basic and acidic residues" evidence="5">
    <location>
        <begin position="476"/>
        <end position="487"/>
    </location>
</feature>
<dbReference type="PANTHER" id="PTHR24102:SF28">
    <property type="entry name" value="PHD-TYPE DOMAIN-CONTAINING PROTEIN"/>
    <property type="match status" value="1"/>
</dbReference>
<dbReference type="GO" id="GO:0008270">
    <property type="term" value="F:zinc ion binding"/>
    <property type="evidence" value="ECO:0007669"/>
    <property type="project" value="UniProtKB-KW"/>
</dbReference>
<dbReference type="Pfam" id="PF00628">
    <property type="entry name" value="PHD"/>
    <property type="match status" value="2"/>
</dbReference>
<evidence type="ECO:0000256" key="5">
    <source>
        <dbReference type="SAM" id="MobiDB-lite"/>
    </source>
</evidence>
<feature type="compositionally biased region" description="Polar residues" evidence="5">
    <location>
        <begin position="488"/>
        <end position="507"/>
    </location>
</feature>
<protein>
    <submittedName>
        <fullName evidence="7">Unnamed protein product</fullName>
    </submittedName>
</protein>
<evidence type="ECO:0000256" key="2">
    <source>
        <dbReference type="ARBA" id="ARBA00022771"/>
    </source>
</evidence>
<evidence type="ECO:0000259" key="6">
    <source>
        <dbReference type="PROSITE" id="PS50016"/>
    </source>
</evidence>
<dbReference type="EMBL" id="BSXT01000117">
    <property type="protein sequence ID" value="GMF18118.1"/>
    <property type="molecule type" value="Genomic_DNA"/>
</dbReference>
<dbReference type="Proteomes" id="UP001165121">
    <property type="component" value="Unassembled WGS sequence"/>
</dbReference>
<feature type="compositionally biased region" description="Polar residues" evidence="5">
    <location>
        <begin position="562"/>
        <end position="572"/>
    </location>
</feature>
<evidence type="ECO:0000313" key="8">
    <source>
        <dbReference type="Proteomes" id="UP001165121"/>
    </source>
</evidence>
<feature type="domain" description="PHD-type" evidence="6">
    <location>
        <begin position="375"/>
        <end position="422"/>
    </location>
</feature>
<dbReference type="SMART" id="SM00249">
    <property type="entry name" value="PHD"/>
    <property type="match status" value="2"/>
</dbReference>
<feature type="region of interest" description="Disordered" evidence="5">
    <location>
        <begin position="591"/>
        <end position="616"/>
    </location>
</feature>
<accession>A0A9W6TQS5</accession>
<feature type="compositionally biased region" description="Low complexity" evidence="5">
    <location>
        <begin position="436"/>
        <end position="446"/>
    </location>
</feature>
<keyword evidence="1" id="KW-0479">Metal-binding</keyword>
<evidence type="ECO:0000256" key="3">
    <source>
        <dbReference type="ARBA" id="ARBA00022833"/>
    </source>
</evidence>
<dbReference type="Gene3D" id="3.30.40.10">
    <property type="entry name" value="Zinc/RING finger domain, C3HC4 (zinc finger)"/>
    <property type="match status" value="2"/>
</dbReference>
<sequence length="616" mass="67933">MMPYSILVSTVCDGLQALQCLFEGEFDVPKAVGLLHAARRERFKARRDRDERLPSEEFKDAVAVHGKKFHLKALRQKVTTREVVSNYYLWKRTPEFRVWRLHQTAKKTKKKKRGETELLRQRADDADEDPEVKAFLRYHNEYCELCATGGKLLCCDGCARAYHFSCVQPPITKIPCKDEDWFCAHCQKAFGGPKPNLVPSEYGFACAPFPGVARSLSEVVTDASSYEDDDDCSDDEDDDEDEEDSESNDELASDHGSNTSNFPSKEELSANAGKSGSFTDNESDRTSAKILSSSPGAATNSSLAQQPSLTEDSPAQKQQTRAEIQPAGQPSGSFQAPANRPVEDSIESSQAGREKKRSKEAKRLARLRPGADQHREYCEVCLKDGKLLCCDGCERAYHLNCVRPALLDVPEGDWFCSHCRGTPSHEPPAKTGGNLSAPGPTKAASKPKTKANGCSLKGGIQLPTVITVHDAKEKAHTKALETKKTSEQSKPTVTNEPDFTSAHVNSDKLSTNDAISDITTESESDGGVAKVFQSLSPSSIISIPSRKRRKKHAKVEARVSHSRYTSPSRSLENLSCPLQPVRREILPLRLESGSGRKHKRRRDMHPSAPPTYAMGV</sequence>
<evidence type="ECO:0000256" key="1">
    <source>
        <dbReference type="ARBA" id="ARBA00022723"/>
    </source>
</evidence>
<evidence type="ECO:0000313" key="7">
    <source>
        <dbReference type="EMBL" id="GMF18118.1"/>
    </source>
</evidence>
<comment type="caution">
    <text evidence="7">The sequence shown here is derived from an EMBL/GenBank/DDBJ whole genome shotgun (WGS) entry which is preliminary data.</text>
</comment>